<protein>
    <submittedName>
        <fullName evidence="3">Alpha/beta hydrolase family protein</fullName>
    </submittedName>
</protein>
<evidence type="ECO:0000313" key="3">
    <source>
        <dbReference type="EMBL" id="NMM92857.1"/>
    </source>
</evidence>
<dbReference type="GO" id="GO:0016787">
    <property type="term" value="F:hydrolase activity"/>
    <property type="evidence" value="ECO:0007669"/>
    <property type="project" value="UniProtKB-KW"/>
</dbReference>
<feature type="transmembrane region" description="Helical" evidence="2">
    <location>
        <begin position="609"/>
        <end position="631"/>
    </location>
</feature>
<keyword evidence="2" id="KW-0812">Transmembrane</keyword>
<dbReference type="InterPro" id="IPR029058">
    <property type="entry name" value="AB_hydrolase_fold"/>
</dbReference>
<evidence type="ECO:0000256" key="1">
    <source>
        <dbReference type="SAM" id="MobiDB-lite"/>
    </source>
</evidence>
<dbReference type="Proteomes" id="UP000532194">
    <property type="component" value="Unassembled WGS sequence"/>
</dbReference>
<sequence length="633" mass="68525">MRRLMVSLPIFIILVGILVFVSNAITVPWNIEPTGMSMATLSADTDVTFANPAGASLPGKGTYETCERAMTFRLARDGSLVGQPTNSDVNEAEDTTWQVEGSGDDAMQTITMLIRQPVRLADTSGSTGTTANADDSDADDGSRDGQTAVDEESGDIASATCDADQSINGRFPGVLFMHGAGFGTAYDSFGDVATELASAGFVTAVIDKPVWDTTDINRDYPASATAYEQAVRILRSQSNVDADNIGIYATSESTWISSYLLQQDKNIAFQILLSPMVFTPRQALGFFVTQDFALVGANDGYQSIVQRVFSVDASLFSLTNLDIQTLNPEAFAIPTYIAYGSKDVMTAQVEGARRMLFEAHQGDNWDVTIRSYPVANHVLKLGDESESGTPFADAYTNDLIDWAVGTTRGLAQTSERVAGADLYQSVALPTNLKPRRALTIYGVILHVSMLVLMLASLAVSVTALIRTIMVRARWRRQAHAAARSKMPVPAKPVVLGFAHGFGSALLTLTVTTMATLAIFAAGLGQVIMGVVRLAWGDAPSETPGVMYWSWPVIQAVTLMVVWAWSRVFMRLIEVASQRGILQWPPRKGSVRGIVTGAEPVLASTRLGRVLFWVVAVTMLYVMLFFAFWGLFIY</sequence>
<accession>A0A7Y0EME1</accession>
<keyword evidence="2" id="KW-1133">Transmembrane helix</keyword>
<gene>
    <name evidence="3" type="ORF">G1C95_0042</name>
</gene>
<feature type="region of interest" description="Disordered" evidence="1">
    <location>
        <begin position="121"/>
        <end position="155"/>
    </location>
</feature>
<name>A0A7Y0EME1_9BIFI</name>
<reference evidence="3 4" key="1">
    <citation type="submission" date="2020-02" db="EMBL/GenBank/DDBJ databases">
        <title>Characterization of phylogenetic diversity of novel bifidobacterial species isolated in Czech ZOOs.</title>
        <authorList>
            <person name="Lugli G.A."/>
            <person name="Vera N.B."/>
            <person name="Ventura M."/>
        </authorList>
    </citation>
    <scope>NUCLEOTIDE SEQUENCE [LARGE SCALE GENOMIC DNA]</scope>
    <source>
        <strain evidence="3 4">DSM 109957</strain>
    </source>
</reference>
<proteinExistence type="predicted"/>
<dbReference type="AlphaFoldDB" id="A0A7Y0EME1"/>
<evidence type="ECO:0000313" key="4">
    <source>
        <dbReference type="Proteomes" id="UP000532194"/>
    </source>
</evidence>
<comment type="caution">
    <text evidence="3">The sequence shown here is derived from an EMBL/GenBank/DDBJ whole genome shotgun (WGS) entry which is preliminary data.</text>
</comment>
<feature type="transmembrane region" description="Helical" evidence="2">
    <location>
        <begin position="438"/>
        <end position="465"/>
    </location>
</feature>
<keyword evidence="4" id="KW-1185">Reference proteome</keyword>
<organism evidence="3 4">
    <name type="scientific">Bifidobacterium oedipodis</name>
    <dbReference type="NCBI Taxonomy" id="2675322"/>
    <lineage>
        <taxon>Bacteria</taxon>
        <taxon>Bacillati</taxon>
        <taxon>Actinomycetota</taxon>
        <taxon>Actinomycetes</taxon>
        <taxon>Bifidobacteriales</taxon>
        <taxon>Bifidobacteriaceae</taxon>
        <taxon>Bifidobacterium</taxon>
    </lineage>
</organism>
<keyword evidence="2" id="KW-0472">Membrane</keyword>
<evidence type="ECO:0000256" key="2">
    <source>
        <dbReference type="SAM" id="Phobius"/>
    </source>
</evidence>
<keyword evidence="3" id="KW-0378">Hydrolase</keyword>
<dbReference type="SUPFAM" id="SSF53474">
    <property type="entry name" value="alpha/beta-Hydrolases"/>
    <property type="match status" value="1"/>
</dbReference>
<dbReference type="Gene3D" id="3.40.50.1820">
    <property type="entry name" value="alpha/beta hydrolase"/>
    <property type="match status" value="1"/>
</dbReference>
<feature type="transmembrane region" description="Helical" evidence="2">
    <location>
        <begin position="516"/>
        <end position="535"/>
    </location>
</feature>
<dbReference type="EMBL" id="JAAIII010000001">
    <property type="protein sequence ID" value="NMM92857.1"/>
    <property type="molecule type" value="Genomic_DNA"/>
</dbReference>
<feature type="transmembrane region" description="Helical" evidence="2">
    <location>
        <begin position="547"/>
        <end position="565"/>
    </location>
</feature>